<reference evidence="2" key="1">
    <citation type="submission" date="2022-11" db="UniProtKB">
        <authorList>
            <consortium name="WormBaseParasite"/>
        </authorList>
    </citation>
    <scope>IDENTIFICATION</scope>
</reference>
<proteinExistence type="predicted"/>
<dbReference type="WBParaSite" id="ES5_v2.g25396.t1">
    <property type="protein sequence ID" value="ES5_v2.g25396.t1"/>
    <property type="gene ID" value="ES5_v2.g25396"/>
</dbReference>
<dbReference type="Proteomes" id="UP000887579">
    <property type="component" value="Unplaced"/>
</dbReference>
<protein>
    <submittedName>
        <fullName evidence="2">Uncharacterized protein</fullName>
    </submittedName>
</protein>
<name>A0AC34G6V2_9BILA</name>
<accession>A0AC34G6V2</accession>
<evidence type="ECO:0000313" key="1">
    <source>
        <dbReference type="Proteomes" id="UP000887579"/>
    </source>
</evidence>
<sequence length="84" mass="10181">MVVSFFRTKLLVKNQLKTRLLIKLKMPLMPPLIKLENGKILPRIRLIKLVTRSRKWETKFKKKLDIKLLYWSSVKTICLFMLFY</sequence>
<organism evidence="1 2">
    <name type="scientific">Panagrolaimus sp. ES5</name>
    <dbReference type="NCBI Taxonomy" id="591445"/>
    <lineage>
        <taxon>Eukaryota</taxon>
        <taxon>Metazoa</taxon>
        <taxon>Ecdysozoa</taxon>
        <taxon>Nematoda</taxon>
        <taxon>Chromadorea</taxon>
        <taxon>Rhabditida</taxon>
        <taxon>Tylenchina</taxon>
        <taxon>Panagrolaimomorpha</taxon>
        <taxon>Panagrolaimoidea</taxon>
        <taxon>Panagrolaimidae</taxon>
        <taxon>Panagrolaimus</taxon>
    </lineage>
</organism>
<evidence type="ECO:0000313" key="2">
    <source>
        <dbReference type="WBParaSite" id="ES5_v2.g25396.t1"/>
    </source>
</evidence>